<evidence type="ECO:0000256" key="7">
    <source>
        <dbReference type="ARBA" id="ARBA00025769"/>
    </source>
</evidence>
<dbReference type="InterPro" id="IPR040393">
    <property type="entry name" value="TREX1/2"/>
</dbReference>
<dbReference type="Gene3D" id="3.30.420.10">
    <property type="entry name" value="Ribonuclease H-like superfamily/Ribonuclease H"/>
    <property type="match status" value="1"/>
</dbReference>
<dbReference type="InterPro" id="IPR036397">
    <property type="entry name" value="RNaseH_sf"/>
</dbReference>
<sequence>MSQLPPNKFSTIVFLDTETTGLPGGDFHPRITELALVAVNRSEMVSGSCSPRVQNKLVVCFNPTSKIMPKASAISGLNSKNLYNHKDFDDMAVQQVRLFLLRLEPPLCVVAQNGYNFDFPLLNAEIFRVMMQSYGFIDCRGDPVYCADSLQLFKHFSDKLIPINRDASDVEEEVVGTGPSLKLRKPLSLAFVYESVFGSVHDGAHTAEGDCIAVMKLVQFIGDCALSWIDNNYRVLSGIRKMYICDEADGLPLPSGQFPYEVGLASCDHSDCI</sequence>
<evidence type="ECO:0000313" key="11">
    <source>
        <dbReference type="WBParaSite" id="TASK_0000257401-mRNA-1"/>
    </source>
</evidence>
<dbReference type="InterPro" id="IPR012337">
    <property type="entry name" value="RNaseH-like_sf"/>
</dbReference>
<protein>
    <submittedName>
        <fullName evidence="11">Exonuclease domain-containing protein</fullName>
    </submittedName>
</protein>
<feature type="domain" description="Exonuclease" evidence="8">
    <location>
        <begin position="11"/>
        <end position="227"/>
    </location>
</feature>
<reference evidence="9 10" key="2">
    <citation type="submission" date="2018-11" db="EMBL/GenBank/DDBJ databases">
        <authorList>
            <consortium name="Pathogen Informatics"/>
        </authorList>
    </citation>
    <scope>NUCLEOTIDE SEQUENCE [LARGE SCALE GENOMIC DNA]</scope>
</reference>
<dbReference type="InterPro" id="IPR013520">
    <property type="entry name" value="Ribonucl_H"/>
</dbReference>
<dbReference type="Pfam" id="PF00929">
    <property type="entry name" value="RNase_T"/>
    <property type="match status" value="1"/>
</dbReference>
<evidence type="ECO:0000256" key="5">
    <source>
        <dbReference type="ARBA" id="ARBA00022839"/>
    </source>
</evidence>
<keyword evidence="5" id="KW-0269">Exonuclease</keyword>
<evidence type="ECO:0000259" key="8">
    <source>
        <dbReference type="SMART" id="SM00479"/>
    </source>
</evidence>
<accession>A0A0R3VYT0</accession>
<evidence type="ECO:0000256" key="3">
    <source>
        <dbReference type="ARBA" id="ARBA00022723"/>
    </source>
</evidence>
<dbReference type="PANTHER" id="PTHR13058">
    <property type="entry name" value="THREE PRIME REPAIR EXONUCLEASE 1, 2"/>
    <property type="match status" value="1"/>
</dbReference>
<name>A0A0R3VYT0_TAEAS</name>
<dbReference type="GO" id="GO:0008296">
    <property type="term" value="F:3'-5'-DNA exonuclease activity"/>
    <property type="evidence" value="ECO:0007669"/>
    <property type="project" value="TreeGrafter"/>
</dbReference>
<comment type="similarity">
    <text evidence="7">Belongs to the exonuclease superfamily. TREX family.</text>
</comment>
<dbReference type="STRING" id="60517.A0A0R3VYT0"/>
<organism evidence="11">
    <name type="scientific">Taenia asiatica</name>
    <name type="common">Asian tapeworm</name>
    <dbReference type="NCBI Taxonomy" id="60517"/>
    <lineage>
        <taxon>Eukaryota</taxon>
        <taxon>Metazoa</taxon>
        <taxon>Spiralia</taxon>
        <taxon>Lophotrochozoa</taxon>
        <taxon>Platyhelminthes</taxon>
        <taxon>Cestoda</taxon>
        <taxon>Eucestoda</taxon>
        <taxon>Cyclophyllidea</taxon>
        <taxon>Taeniidae</taxon>
        <taxon>Taenia</taxon>
    </lineage>
</organism>
<dbReference type="SMART" id="SM00479">
    <property type="entry name" value="EXOIII"/>
    <property type="match status" value="1"/>
</dbReference>
<comment type="cofactor">
    <cofactor evidence="1">
        <name>Mg(2+)</name>
        <dbReference type="ChEBI" id="CHEBI:18420"/>
    </cofactor>
</comment>
<proteinExistence type="inferred from homology"/>
<dbReference type="OrthoDB" id="10250935at2759"/>
<reference evidence="11" key="1">
    <citation type="submission" date="2017-02" db="UniProtKB">
        <authorList>
            <consortium name="WormBaseParasite"/>
        </authorList>
    </citation>
    <scope>IDENTIFICATION</scope>
</reference>
<evidence type="ECO:0000313" key="9">
    <source>
        <dbReference type="EMBL" id="VDK25551.1"/>
    </source>
</evidence>
<keyword evidence="4" id="KW-0378">Hydrolase</keyword>
<evidence type="ECO:0000256" key="1">
    <source>
        <dbReference type="ARBA" id="ARBA00001946"/>
    </source>
</evidence>
<evidence type="ECO:0000313" key="10">
    <source>
        <dbReference type="Proteomes" id="UP000282613"/>
    </source>
</evidence>
<dbReference type="SUPFAM" id="SSF53098">
    <property type="entry name" value="Ribonuclease H-like"/>
    <property type="match status" value="1"/>
</dbReference>
<evidence type="ECO:0000256" key="6">
    <source>
        <dbReference type="ARBA" id="ARBA00022842"/>
    </source>
</evidence>
<evidence type="ECO:0000256" key="4">
    <source>
        <dbReference type="ARBA" id="ARBA00022801"/>
    </source>
</evidence>
<keyword evidence="2" id="KW-0540">Nuclease</keyword>
<dbReference type="EMBL" id="UYRS01002082">
    <property type="protein sequence ID" value="VDK25551.1"/>
    <property type="molecule type" value="Genomic_DNA"/>
</dbReference>
<dbReference type="GO" id="GO:0046872">
    <property type="term" value="F:metal ion binding"/>
    <property type="evidence" value="ECO:0007669"/>
    <property type="project" value="UniProtKB-KW"/>
</dbReference>
<dbReference type="GO" id="GO:0003676">
    <property type="term" value="F:nucleic acid binding"/>
    <property type="evidence" value="ECO:0007669"/>
    <property type="project" value="InterPro"/>
</dbReference>
<dbReference type="GO" id="GO:0005737">
    <property type="term" value="C:cytoplasm"/>
    <property type="evidence" value="ECO:0007669"/>
    <property type="project" value="TreeGrafter"/>
</dbReference>
<dbReference type="WBParaSite" id="TASK_0000257401-mRNA-1">
    <property type="protein sequence ID" value="TASK_0000257401-mRNA-1"/>
    <property type="gene ID" value="TASK_0000257401"/>
</dbReference>
<gene>
    <name evidence="9" type="ORF">TASK_LOCUS2576</name>
</gene>
<dbReference type="PANTHER" id="PTHR13058:SF19">
    <property type="entry name" value="LD40940P"/>
    <property type="match status" value="1"/>
</dbReference>
<keyword evidence="10" id="KW-1185">Reference proteome</keyword>
<dbReference type="Proteomes" id="UP000282613">
    <property type="component" value="Unassembled WGS sequence"/>
</dbReference>
<dbReference type="GO" id="GO:0006308">
    <property type="term" value="P:DNA catabolic process"/>
    <property type="evidence" value="ECO:0007669"/>
    <property type="project" value="TreeGrafter"/>
</dbReference>
<keyword evidence="6" id="KW-0460">Magnesium</keyword>
<dbReference type="AlphaFoldDB" id="A0A0R3VYT0"/>
<keyword evidence="3" id="KW-0479">Metal-binding</keyword>
<evidence type="ECO:0000256" key="2">
    <source>
        <dbReference type="ARBA" id="ARBA00022722"/>
    </source>
</evidence>